<comment type="caution">
    <text evidence="1">The sequence shown here is derived from an EMBL/GenBank/DDBJ whole genome shotgun (WGS) entry which is preliminary data.</text>
</comment>
<dbReference type="EMBL" id="QKZT01000001">
    <property type="protein sequence ID" value="PZX57829.1"/>
    <property type="molecule type" value="Genomic_DNA"/>
</dbReference>
<evidence type="ECO:0000313" key="1">
    <source>
        <dbReference type="EMBL" id="PZX57829.1"/>
    </source>
</evidence>
<dbReference type="AlphaFoldDB" id="A0A2W7RTE6"/>
<name>A0A2W7RTE6_9BACT</name>
<protein>
    <submittedName>
        <fullName evidence="1">Uncharacterized protein</fullName>
    </submittedName>
</protein>
<sequence length="42" mass="4905">MGMNELAMALKGDSFNLREFHEQFLSYGIVHVKHIPELMIKE</sequence>
<proteinExistence type="predicted"/>
<keyword evidence="2" id="KW-1185">Reference proteome</keyword>
<organism evidence="1 2">
    <name type="scientific">Algoriphagus chordae</name>
    <dbReference type="NCBI Taxonomy" id="237019"/>
    <lineage>
        <taxon>Bacteria</taxon>
        <taxon>Pseudomonadati</taxon>
        <taxon>Bacteroidota</taxon>
        <taxon>Cytophagia</taxon>
        <taxon>Cytophagales</taxon>
        <taxon>Cyclobacteriaceae</taxon>
        <taxon>Algoriphagus</taxon>
    </lineage>
</organism>
<gene>
    <name evidence="1" type="ORF">LV85_00010</name>
</gene>
<reference evidence="1 2" key="1">
    <citation type="submission" date="2018-06" db="EMBL/GenBank/DDBJ databases">
        <title>Genomic Encyclopedia of Archaeal and Bacterial Type Strains, Phase II (KMG-II): from individual species to whole genera.</title>
        <authorList>
            <person name="Goeker M."/>
        </authorList>
    </citation>
    <scope>NUCLEOTIDE SEQUENCE [LARGE SCALE GENOMIC DNA]</scope>
    <source>
        <strain evidence="1 2">DSM 19830</strain>
    </source>
</reference>
<dbReference type="Proteomes" id="UP000248882">
    <property type="component" value="Unassembled WGS sequence"/>
</dbReference>
<evidence type="ECO:0000313" key="2">
    <source>
        <dbReference type="Proteomes" id="UP000248882"/>
    </source>
</evidence>
<accession>A0A2W7RTE6</accession>